<dbReference type="EMBL" id="JACHGN010000012">
    <property type="protein sequence ID" value="MBB5135745.1"/>
    <property type="molecule type" value="Genomic_DNA"/>
</dbReference>
<reference evidence="2 3" key="1">
    <citation type="submission" date="2020-08" db="EMBL/GenBank/DDBJ databases">
        <title>Genomic Encyclopedia of Type Strains, Phase IV (KMG-IV): sequencing the most valuable type-strain genomes for metagenomic binning, comparative biology and taxonomic classification.</title>
        <authorList>
            <person name="Goeker M."/>
        </authorList>
    </citation>
    <scope>NUCLEOTIDE SEQUENCE [LARGE SCALE GENOMIC DNA]</scope>
    <source>
        <strain evidence="2 3">DSM 45615</strain>
    </source>
</reference>
<protein>
    <submittedName>
        <fullName evidence="2">Uncharacterized protein YjbI with pentapeptide repeats</fullName>
    </submittedName>
</protein>
<evidence type="ECO:0000313" key="3">
    <source>
        <dbReference type="Proteomes" id="UP000578449"/>
    </source>
</evidence>
<dbReference type="Pfam" id="PF00805">
    <property type="entry name" value="Pentapeptide"/>
    <property type="match status" value="1"/>
</dbReference>
<feature type="region of interest" description="Disordered" evidence="1">
    <location>
        <begin position="287"/>
        <end position="306"/>
    </location>
</feature>
<accession>A0A840PI41</accession>
<dbReference type="SUPFAM" id="SSF141571">
    <property type="entry name" value="Pentapeptide repeat-like"/>
    <property type="match status" value="1"/>
</dbReference>
<organism evidence="2 3">
    <name type="scientific">Thermocatellispora tengchongensis</name>
    <dbReference type="NCBI Taxonomy" id="1073253"/>
    <lineage>
        <taxon>Bacteria</taxon>
        <taxon>Bacillati</taxon>
        <taxon>Actinomycetota</taxon>
        <taxon>Actinomycetes</taxon>
        <taxon>Streptosporangiales</taxon>
        <taxon>Streptosporangiaceae</taxon>
        <taxon>Thermocatellispora</taxon>
    </lineage>
</organism>
<dbReference type="InterPro" id="IPR051082">
    <property type="entry name" value="Pentapeptide-BTB/POZ_domain"/>
</dbReference>
<evidence type="ECO:0000256" key="1">
    <source>
        <dbReference type="SAM" id="MobiDB-lite"/>
    </source>
</evidence>
<proteinExistence type="predicted"/>
<gene>
    <name evidence="2" type="ORF">HNP84_005489</name>
</gene>
<dbReference type="Proteomes" id="UP000578449">
    <property type="component" value="Unassembled WGS sequence"/>
</dbReference>
<dbReference type="Gene3D" id="2.160.20.80">
    <property type="entry name" value="E3 ubiquitin-protein ligase SopA"/>
    <property type="match status" value="1"/>
</dbReference>
<comment type="caution">
    <text evidence="2">The sequence shown here is derived from an EMBL/GenBank/DDBJ whole genome shotgun (WGS) entry which is preliminary data.</text>
</comment>
<sequence length="306" mass="32528">MSAHDVRGGPGTAPGQDTPDQDTPHQERRSGGAATRPESRELRADCGSCFALCCVALPFTASADFAVDKEAGRPCRHLGGDFRCGIHRDLRQRGFSGCAVYDCFGAGQKISQVTFGGRDWRRHPETAGAMFSAFAVMRGLHELLWYLTEALALPAARPVHGEIRQSLERIGRLSDGDPGALAEIDVAACRQEAGELLGRASELVRAGVPGRKKDRRGADLIGARLRGADLRGAGLRGVYLIGADLRRADLRSADLLGADLRGADLGGADLTGAIFVTQAQLDAARGDSATRLPAGRTRPAHWARRG</sequence>
<evidence type="ECO:0000313" key="2">
    <source>
        <dbReference type="EMBL" id="MBB5135745.1"/>
    </source>
</evidence>
<name>A0A840PI41_9ACTN</name>
<dbReference type="AlphaFoldDB" id="A0A840PI41"/>
<dbReference type="PANTHER" id="PTHR14136">
    <property type="entry name" value="BTB_POZ DOMAIN-CONTAINING PROTEIN KCTD9"/>
    <property type="match status" value="1"/>
</dbReference>
<dbReference type="PANTHER" id="PTHR14136:SF17">
    <property type="entry name" value="BTB_POZ DOMAIN-CONTAINING PROTEIN KCTD9"/>
    <property type="match status" value="1"/>
</dbReference>
<feature type="region of interest" description="Disordered" evidence="1">
    <location>
        <begin position="1"/>
        <end position="39"/>
    </location>
</feature>
<dbReference type="InterPro" id="IPR001646">
    <property type="entry name" value="5peptide_repeat"/>
</dbReference>
<keyword evidence="3" id="KW-1185">Reference proteome</keyword>